<dbReference type="EMBL" id="DRBW01000138">
    <property type="protein sequence ID" value="HDM90238.1"/>
    <property type="molecule type" value="Genomic_DNA"/>
</dbReference>
<dbReference type="Proteomes" id="UP000885931">
    <property type="component" value="Unassembled WGS sequence"/>
</dbReference>
<keyword evidence="2 5" id="KW-0436">Ligase</keyword>
<dbReference type="NCBIfam" id="TIGR03399">
    <property type="entry name" value="RNA_3prim_cycl"/>
    <property type="match status" value="1"/>
</dbReference>
<dbReference type="EC" id="6.5.1.4" evidence="5 6"/>
<dbReference type="GO" id="GO:0006396">
    <property type="term" value="P:RNA processing"/>
    <property type="evidence" value="ECO:0007669"/>
    <property type="project" value="UniProtKB-UniRule"/>
</dbReference>
<keyword evidence="5" id="KW-0963">Cytoplasm</keyword>
<feature type="active site" description="Tele-AMP-histidine intermediate" evidence="5">
    <location>
        <position position="325"/>
    </location>
</feature>
<dbReference type="InterPro" id="IPR037136">
    <property type="entry name" value="RNA3'_phos_cyclase_dom_sf"/>
</dbReference>
<comment type="function">
    <text evidence="5">Catalyzes the conversion of 3'-phosphate to a 2',3'-cyclic phosphodiester at the end of RNA. The mechanism of action of the enzyme occurs in 3 steps: (A) adenylation of the enzyme by ATP; (B) transfer of adenylate to an RNA-N3'P to produce RNA-N3'PP5'A; (C) and attack of the adjacent 2'-hydroxyl on the 3'-phosphorus in the diester linkage to produce the cyclic end product. The biological role of this enzyme is unknown but it is likely to function in some aspects of cellular RNA processing.</text>
</comment>
<evidence type="ECO:0000256" key="5">
    <source>
        <dbReference type="HAMAP-Rule" id="MF_00200"/>
    </source>
</evidence>
<sequence length="353" mass="39044">MIEIDGSYGEGGGQILRTALFLSLLTQKPFRAFNIRKGRAKPGLKPQHLHIIKALLELTDSRVEGAREGSLSIKFYPGPIHGGRLRVDIGTAGSIPLFLQTLLPVSLFAERDVDLTIRGGTDVSGSMTADYFAHVLLPHVKHLARKAELHVIRRGFYPRGGGEMRLFVRPRLGSLLAGERTAENILKLNQPFLLDERGELREILLFSISWDGLKNREVAERQARAAVKTIKMRYPVPVREKITYVSTLSPGTSITLVARFEKGLMGSDGLGKKGKPAEKVGEDAALKLIDEIESGATVDVHLCDNLIPYLALFGGRIKVREISSHTRSNIWISEKFLGKRFVAAGNLIEVPRR</sequence>
<dbReference type="InterPro" id="IPR023797">
    <property type="entry name" value="RNA3'_phos_cyclase_dom"/>
</dbReference>
<dbReference type="GO" id="GO:0003963">
    <property type="term" value="F:RNA-3'-phosphate cyclase activity"/>
    <property type="evidence" value="ECO:0007669"/>
    <property type="project" value="UniProtKB-UniRule"/>
</dbReference>
<evidence type="ECO:0000256" key="4">
    <source>
        <dbReference type="ARBA" id="ARBA00024481"/>
    </source>
</evidence>
<dbReference type="PANTHER" id="PTHR11096:SF0">
    <property type="entry name" value="RNA 3'-TERMINAL PHOSPHATE CYCLASE"/>
    <property type="match status" value="1"/>
</dbReference>
<dbReference type="SUPFAM" id="SSF55205">
    <property type="entry name" value="EPT/RTPC-like"/>
    <property type="match status" value="1"/>
</dbReference>
<dbReference type="Gene3D" id="3.30.360.20">
    <property type="entry name" value="RNA 3'-terminal phosphate cyclase, insert domain"/>
    <property type="match status" value="1"/>
</dbReference>
<proteinExistence type="inferred from homology"/>
<dbReference type="Pfam" id="PF01137">
    <property type="entry name" value="RTC"/>
    <property type="match status" value="1"/>
</dbReference>
<dbReference type="Pfam" id="PF05189">
    <property type="entry name" value="RTC_insert"/>
    <property type="match status" value="1"/>
</dbReference>
<evidence type="ECO:0000259" key="8">
    <source>
        <dbReference type="Pfam" id="PF05189"/>
    </source>
</evidence>
<keyword evidence="3 5" id="KW-0547">Nucleotide-binding</keyword>
<dbReference type="GO" id="GO:0005524">
    <property type="term" value="F:ATP binding"/>
    <property type="evidence" value="ECO:0007669"/>
    <property type="project" value="UniProtKB-KW"/>
</dbReference>
<feature type="binding site" evidence="5">
    <location>
        <position position="100"/>
    </location>
    <ligand>
        <name>ATP</name>
        <dbReference type="ChEBI" id="CHEBI:30616"/>
    </ligand>
</feature>
<dbReference type="InterPro" id="IPR013791">
    <property type="entry name" value="RNA3'-term_phos_cycl_insert"/>
</dbReference>
<accession>A0A7C0XD27</accession>
<evidence type="ECO:0000256" key="3">
    <source>
        <dbReference type="ARBA" id="ARBA00022741"/>
    </source>
</evidence>
<dbReference type="PANTHER" id="PTHR11096">
    <property type="entry name" value="RNA 3' TERMINAL PHOSPHATE CYCLASE"/>
    <property type="match status" value="1"/>
</dbReference>
<gene>
    <name evidence="5" type="primary">rtcA</name>
    <name evidence="9" type="ORF">ENG67_03405</name>
</gene>
<evidence type="ECO:0000259" key="7">
    <source>
        <dbReference type="Pfam" id="PF01137"/>
    </source>
</evidence>
<evidence type="ECO:0000256" key="2">
    <source>
        <dbReference type="ARBA" id="ARBA00022598"/>
    </source>
</evidence>
<dbReference type="InterPro" id="IPR000228">
    <property type="entry name" value="RNA3'_term_phos_cyc"/>
</dbReference>
<comment type="similarity">
    <text evidence="1 5">Belongs to the RNA 3'-terminal cyclase family. Type 1 subfamily.</text>
</comment>
<evidence type="ECO:0000256" key="6">
    <source>
        <dbReference type="NCBIfam" id="TIGR03399"/>
    </source>
</evidence>
<protein>
    <recommendedName>
        <fullName evidence="5 6">RNA 3'-terminal phosphate cyclase</fullName>
        <shortName evidence="5">RNA cyclase</shortName>
        <shortName evidence="5">RNA-3'-phosphate cyclase</shortName>
        <ecNumber evidence="5 6">6.5.1.4</ecNumber>
    </recommendedName>
</protein>
<comment type="caution">
    <text evidence="5">Lacks conserved residue(s) required for the propagation of feature annotation.</text>
</comment>
<dbReference type="InterPro" id="IPR036553">
    <property type="entry name" value="RPTC_insert"/>
</dbReference>
<comment type="caution">
    <text evidence="9">The sequence shown here is derived from an EMBL/GenBank/DDBJ whole genome shotgun (WGS) entry which is preliminary data.</text>
</comment>
<dbReference type="HAMAP" id="MF_00200">
    <property type="entry name" value="RTC"/>
    <property type="match status" value="1"/>
</dbReference>
<keyword evidence="5" id="KW-0067">ATP-binding</keyword>
<feature type="domain" description="RNA 3'-terminal phosphate cyclase insert" evidence="8">
    <location>
        <begin position="196"/>
        <end position="293"/>
    </location>
</feature>
<evidence type="ECO:0000313" key="9">
    <source>
        <dbReference type="EMBL" id="HDM90238.1"/>
    </source>
</evidence>
<dbReference type="InterPro" id="IPR013792">
    <property type="entry name" value="RNA3'P_cycl/enolpyr_Trfase_a/b"/>
</dbReference>
<feature type="domain" description="RNA 3'-terminal phosphate cyclase" evidence="7">
    <location>
        <begin position="8"/>
        <end position="341"/>
    </location>
</feature>
<comment type="subcellular location">
    <subcellularLocation>
        <location evidence="5">Cytoplasm</location>
    </subcellularLocation>
</comment>
<dbReference type="GO" id="GO:0005737">
    <property type="term" value="C:cytoplasm"/>
    <property type="evidence" value="ECO:0007669"/>
    <property type="project" value="UniProtKB-SubCell"/>
</dbReference>
<dbReference type="PIRSF" id="PIRSF005378">
    <property type="entry name" value="RNA3'_term_phos_cycl_euk"/>
    <property type="match status" value="1"/>
</dbReference>
<reference evidence="9" key="1">
    <citation type="journal article" date="2020" name="mSystems">
        <title>Genome- and Community-Level Interaction Insights into Carbon Utilization and Element Cycling Functions of Hydrothermarchaeota in Hydrothermal Sediment.</title>
        <authorList>
            <person name="Zhou Z."/>
            <person name="Liu Y."/>
            <person name="Xu W."/>
            <person name="Pan J."/>
            <person name="Luo Z.H."/>
            <person name="Li M."/>
        </authorList>
    </citation>
    <scope>NUCLEOTIDE SEQUENCE [LARGE SCALE GENOMIC DNA]</scope>
    <source>
        <strain evidence="9">HyVt-237</strain>
    </source>
</reference>
<dbReference type="SUPFAM" id="SSF52913">
    <property type="entry name" value="RNA 3'-terminal phosphate cyclase, RPTC, insert domain"/>
    <property type="match status" value="1"/>
</dbReference>
<name>A0A7C0XD27_UNCW3</name>
<organism evidence="9">
    <name type="scientific">candidate division WOR-3 bacterium</name>
    <dbReference type="NCBI Taxonomy" id="2052148"/>
    <lineage>
        <taxon>Bacteria</taxon>
        <taxon>Bacteria division WOR-3</taxon>
    </lineage>
</organism>
<dbReference type="AlphaFoldDB" id="A0A7C0XD27"/>
<comment type="catalytic activity">
    <reaction evidence="4 5">
        <text>a 3'-end 3'-phospho-ribonucleotide-RNA + ATP = a 3'-end 2',3'-cyclophospho-ribonucleotide-RNA + AMP + diphosphate</text>
        <dbReference type="Rhea" id="RHEA:23976"/>
        <dbReference type="Rhea" id="RHEA-COMP:10463"/>
        <dbReference type="Rhea" id="RHEA-COMP:10464"/>
        <dbReference type="ChEBI" id="CHEBI:30616"/>
        <dbReference type="ChEBI" id="CHEBI:33019"/>
        <dbReference type="ChEBI" id="CHEBI:83062"/>
        <dbReference type="ChEBI" id="CHEBI:83064"/>
        <dbReference type="ChEBI" id="CHEBI:456215"/>
        <dbReference type="EC" id="6.5.1.4"/>
    </reaction>
</comment>
<evidence type="ECO:0000256" key="1">
    <source>
        <dbReference type="ARBA" id="ARBA00009206"/>
    </source>
</evidence>
<dbReference type="Gene3D" id="3.65.10.20">
    <property type="entry name" value="RNA 3'-terminal phosphate cyclase domain"/>
    <property type="match status" value="1"/>
</dbReference>
<dbReference type="InterPro" id="IPR017770">
    <property type="entry name" value="RNA3'_term_phos_cyc_type_1"/>
</dbReference>